<reference evidence="1" key="2">
    <citation type="journal article" date="2022" name="New Phytol.">
        <title>Evolutionary transition to the ectomycorrhizal habit in the genomes of a hyperdiverse lineage of mushroom-forming fungi.</title>
        <authorList>
            <person name="Looney B."/>
            <person name="Miyauchi S."/>
            <person name="Morin E."/>
            <person name="Drula E."/>
            <person name="Courty P.E."/>
            <person name="Kohler A."/>
            <person name="Kuo A."/>
            <person name="LaButti K."/>
            <person name="Pangilinan J."/>
            <person name="Lipzen A."/>
            <person name="Riley R."/>
            <person name="Andreopoulos W."/>
            <person name="He G."/>
            <person name="Johnson J."/>
            <person name="Nolan M."/>
            <person name="Tritt A."/>
            <person name="Barry K.W."/>
            <person name="Grigoriev I.V."/>
            <person name="Nagy L.G."/>
            <person name="Hibbett D."/>
            <person name="Henrissat B."/>
            <person name="Matheny P.B."/>
            <person name="Labbe J."/>
            <person name="Martin F.M."/>
        </authorList>
    </citation>
    <scope>NUCLEOTIDE SEQUENCE</scope>
    <source>
        <strain evidence="1">HHB10654</strain>
    </source>
</reference>
<dbReference type="Proteomes" id="UP000814140">
    <property type="component" value="Unassembled WGS sequence"/>
</dbReference>
<comment type="caution">
    <text evidence="1">The sequence shown here is derived from an EMBL/GenBank/DDBJ whole genome shotgun (WGS) entry which is preliminary data.</text>
</comment>
<dbReference type="EMBL" id="MU277190">
    <property type="protein sequence ID" value="KAI0067297.1"/>
    <property type="molecule type" value="Genomic_DNA"/>
</dbReference>
<gene>
    <name evidence="1" type="ORF">BV25DRAFT_1867807</name>
</gene>
<evidence type="ECO:0000313" key="2">
    <source>
        <dbReference type="Proteomes" id="UP000814140"/>
    </source>
</evidence>
<sequence>MSSSATPALDYAVELAPRLGLSVSAPSLETRPVDDAALALPTFCERARIPADADTVVVPEGGYGWVIVGLSRLTASQLASDATLSFVGSTAASWVSFAALVNARLIKLLGTRNAALLGCFCLGFGQILSGWSSSSVGGLFVTNGVVMGFGLSLAFMASSALPAQYFSRRRGLANGSVFAGGGIGGGVWSLSINALIDRVGIPWTFRILGLVTMATTMPAALLLKERTRRASAQVDWQLFRDKKFVLLFIGSALATFPLLVPPFFIPLYATSLGVSTFLSSPLLAVFNLSSAVGRVGFGVLCDKIGPISSLALSLSLSAISILAIWPPSASTAPLVVFIVLNGAGNGGFFSTVPSVVGHMYGSARVASAFAMVLTGWAFGYFLRSPVAGWILDAYGGSDVGRAAFRPAMYYASSLSTVSAGLIWAMGLAVNKRFFAFA</sequence>
<reference evidence="1" key="1">
    <citation type="submission" date="2021-03" db="EMBL/GenBank/DDBJ databases">
        <authorList>
            <consortium name="DOE Joint Genome Institute"/>
            <person name="Ahrendt S."/>
            <person name="Looney B.P."/>
            <person name="Miyauchi S."/>
            <person name="Morin E."/>
            <person name="Drula E."/>
            <person name="Courty P.E."/>
            <person name="Chicoki N."/>
            <person name="Fauchery L."/>
            <person name="Kohler A."/>
            <person name="Kuo A."/>
            <person name="Labutti K."/>
            <person name="Pangilinan J."/>
            <person name="Lipzen A."/>
            <person name="Riley R."/>
            <person name="Andreopoulos W."/>
            <person name="He G."/>
            <person name="Johnson J."/>
            <person name="Barry K.W."/>
            <person name="Grigoriev I.V."/>
            <person name="Nagy L."/>
            <person name="Hibbett D."/>
            <person name="Henrissat B."/>
            <person name="Matheny P.B."/>
            <person name="Labbe J."/>
            <person name="Martin F."/>
        </authorList>
    </citation>
    <scope>NUCLEOTIDE SEQUENCE</scope>
    <source>
        <strain evidence="1">HHB10654</strain>
    </source>
</reference>
<proteinExistence type="predicted"/>
<evidence type="ECO:0000313" key="1">
    <source>
        <dbReference type="EMBL" id="KAI0067297.1"/>
    </source>
</evidence>
<name>A0ACB8TFV1_9AGAM</name>
<keyword evidence="2" id="KW-1185">Reference proteome</keyword>
<accession>A0ACB8TFV1</accession>
<protein>
    <submittedName>
        <fullName evidence="1">MFS general substrate transporter</fullName>
    </submittedName>
</protein>
<organism evidence="1 2">
    <name type="scientific">Artomyces pyxidatus</name>
    <dbReference type="NCBI Taxonomy" id="48021"/>
    <lineage>
        <taxon>Eukaryota</taxon>
        <taxon>Fungi</taxon>
        <taxon>Dikarya</taxon>
        <taxon>Basidiomycota</taxon>
        <taxon>Agaricomycotina</taxon>
        <taxon>Agaricomycetes</taxon>
        <taxon>Russulales</taxon>
        <taxon>Auriscalpiaceae</taxon>
        <taxon>Artomyces</taxon>
    </lineage>
</organism>